<name>A0A7U3YJL8_DESPD</name>
<dbReference type="RefSeq" id="WP_015723141.1">
    <property type="nucleotide sequence ID" value="NC_014972.1"/>
</dbReference>
<keyword evidence="2" id="KW-1185">Reference proteome</keyword>
<accession>A0A7U3YJL8</accession>
<dbReference type="KEGG" id="dpr:Despr_0412"/>
<reference evidence="1 2" key="1">
    <citation type="journal article" date="2011" name="Stand. Genomic Sci.">
        <title>Complete genome sequence of Desulfobulbus propionicus type strain (1pr3).</title>
        <authorList>
            <person name="Pagani I."/>
            <person name="Lapidus A."/>
            <person name="Nolan M."/>
            <person name="Lucas S."/>
            <person name="Hammon N."/>
            <person name="Deshpande S."/>
            <person name="Cheng J.F."/>
            <person name="Chertkov O."/>
            <person name="Davenport K."/>
            <person name="Tapia R."/>
            <person name="Han C."/>
            <person name="Goodwin L."/>
            <person name="Pitluck S."/>
            <person name="Liolios K."/>
            <person name="Mavromatis K."/>
            <person name="Ivanova N."/>
            <person name="Mikhailova N."/>
            <person name="Pati A."/>
            <person name="Chen A."/>
            <person name="Palaniappan K."/>
            <person name="Land M."/>
            <person name="Hauser L."/>
            <person name="Chang Y.J."/>
            <person name="Jeffries C.D."/>
            <person name="Detter J.C."/>
            <person name="Brambilla E."/>
            <person name="Kannan K.P."/>
            <person name="Djao O.D."/>
            <person name="Rohde M."/>
            <person name="Pukall R."/>
            <person name="Spring S."/>
            <person name="Goker M."/>
            <person name="Sikorski J."/>
            <person name="Woyke T."/>
            <person name="Bristow J."/>
            <person name="Eisen J.A."/>
            <person name="Markowitz V."/>
            <person name="Hugenholtz P."/>
            <person name="Kyrpides N.C."/>
            <person name="Klenk H.P."/>
        </authorList>
    </citation>
    <scope>NUCLEOTIDE SEQUENCE [LARGE SCALE GENOMIC DNA]</scope>
    <source>
        <strain evidence="2">ATCC 33891 / DSM 2032 / 1pr3</strain>
    </source>
</reference>
<sequence>MTTEKTPEQRKENFGMFVKGICNGFRQYTRKKTGEVVTQLLINLPGATSSLQIEVPTGTDLTKFHDFEPVSVKIMPSFYEGRIIGFNLA</sequence>
<proteinExistence type="predicted"/>
<protein>
    <submittedName>
        <fullName evidence="1">Uncharacterized protein</fullName>
    </submittedName>
</protein>
<gene>
    <name evidence="1" type="ordered locus">Despr_0412</name>
</gene>
<dbReference type="EMBL" id="CP002364">
    <property type="protein sequence ID" value="ADW16594.1"/>
    <property type="molecule type" value="Genomic_DNA"/>
</dbReference>
<dbReference type="Proteomes" id="UP000006365">
    <property type="component" value="Chromosome"/>
</dbReference>
<dbReference type="AlphaFoldDB" id="A0A7U3YJL8"/>
<evidence type="ECO:0000313" key="1">
    <source>
        <dbReference type="EMBL" id="ADW16594.1"/>
    </source>
</evidence>
<organism evidence="1 2">
    <name type="scientific">Desulfobulbus propionicus (strain ATCC 33891 / DSM 2032 / VKM B-1956 / 1pr3)</name>
    <dbReference type="NCBI Taxonomy" id="577650"/>
    <lineage>
        <taxon>Bacteria</taxon>
        <taxon>Pseudomonadati</taxon>
        <taxon>Thermodesulfobacteriota</taxon>
        <taxon>Desulfobulbia</taxon>
        <taxon>Desulfobulbales</taxon>
        <taxon>Desulfobulbaceae</taxon>
        <taxon>Desulfobulbus</taxon>
    </lineage>
</organism>
<evidence type="ECO:0000313" key="2">
    <source>
        <dbReference type="Proteomes" id="UP000006365"/>
    </source>
</evidence>